<dbReference type="Proteomes" id="UP000824890">
    <property type="component" value="Unassembled WGS sequence"/>
</dbReference>
<proteinExistence type="predicted"/>
<dbReference type="SMART" id="SM00256">
    <property type="entry name" value="FBOX"/>
    <property type="match status" value="2"/>
</dbReference>
<accession>A0ABQ8EMX2</accession>
<dbReference type="PROSITE" id="PS50181">
    <property type="entry name" value="FBOX"/>
    <property type="match status" value="1"/>
</dbReference>
<evidence type="ECO:0000259" key="1">
    <source>
        <dbReference type="PROSITE" id="PS50181"/>
    </source>
</evidence>
<dbReference type="InterPro" id="IPR036047">
    <property type="entry name" value="F-box-like_dom_sf"/>
</dbReference>
<organism evidence="2 3">
    <name type="scientific">Brassica napus</name>
    <name type="common">Rape</name>
    <dbReference type="NCBI Taxonomy" id="3708"/>
    <lineage>
        <taxon>Eukaryota</taxon>
        <taxon>Viridiplantae</taxon>
        <taxon>Streptophyta</taxon>
        <taxon>Embryophyta</taxon>
        <taxon>Tracheophyta</taxon>
        <taxon>Spermatophyta</taxon>
        <taxon>Magnoliopsida</taxon>
        <taxon>eudicotyledons</taxon>
        <taxon>Gunneridae</taxon>
        <taxon>Pentapetalae</taxon>
        <taxon>rosids</taxon>
        <taxon>malvids</taxon>
        <taxon>Brassicales</taxon>
        <taxon>Brassicaceae</taxon>
        <taxon>Brassiceae</taxon>
        <taxon>Brassica</taxon>
    </lineage>
</organism>
<protein>
    <recommendedName>
        <fullName evidence="1">F-box domain-containing protein</fullName>
    </recommendedName>
</protein>
<feature type="domain" description="F-box" evidence="1">
    <location>
        <begin position="328"/>
        <end position="377"/>
    </location>
</feature>
<sequence>TKEREDNNNEGAITTVTNSLDSIPLDLTSHIYTLKSPAKSLVEFTCVSKTWYSITRSQMFIQTFMSISISRPRLLLTFKHNPNEDNALIFFSSRHTSQMTVSKTSYAFFTERHGSDGFHYHKVYNDERDIPEADYHGKTQVADLEVVASLKELLQRMKDGVYTARRLVFISGDKRFRDIVDDLRAKEMVVYFIKPECNVLQVEHNQSIYPKESTTTGIYIVAKTGEEKVQERKRAMNERIHLERQENSMTLEKYCNEKCTIVRTSEAKVQERKMMGTTPTIIFKTKEIFRVSNKKGSTHSEQDHQWTMQQTDAWEWNNNNEESITTVTNRLDSVPLDPISHILLKFPAKSLVEFTSVSKTWYSIIRNQMFIQTFMSIPSVRGFIGCSHQHQYMVCNQTTRQVKNLPEDHVFDHGTMKCYMHFGYDPSSDNVNNLLILRGGALK</sequence>
<evidence type="ECO:0000313" key="2">
    <source>
        <dbReference type="EMBL" id="KAH0942053.1"/>
    </source>
</evidence>
<dbReference type="SUPFAM" id="SSF81383">
    <property type="entry name" value="F-box domain"/>
    <property type="match status" value="2"/>
</dbReference>
<dbReference type="PANTHER" id="PTHR31111">
    <property type="entry name" value="BNAA05G37150D PROTEIN-RELATED"/>
    <property type="match status" value="1"/>
</dbReference>
<feature type="non-terminal residue" evidence="2">
    <location>
        <position position="443"/>
    </location>
</feature>
<name>A0ABQ8EMX2_BRANA</name>
<keyword evidence="3" id="KW-1185">Reference proteome</keyword>
<dbReference type="InterPro" id="IPR001810">
    <property type="entry name" value="F-box_dom"/>
</dbReference>
<dbReference type="PANTHER" id="PTHR31111:SF61">
    <property type="entry name" value="F-BOX DOMAIN-CONTAINING PROTEIN"/>
    <property type="match status" value="1"/>
</dbReference>
<feature type="non-terminal residue" evidence="2">
    <location>
        <position position="1"/>
    </location>
</feature>
<gene>
    <name evidence="2" type="ORF">HID58_001690</name>
</gene>
<dbReference type="EMBL" id="JAGKQM010000001">
    <property type="protein sequence ID" value="KAH0942053.1"/>
    <property type="molecule type" value="Genomic_DNA"/>
</dbReference>
<comment type="caution">
    <text evidence="2">The sequence shown here is derived from an EMBL/GenBank/DDBJ whole genome shotgun (WGS) entry which is preliminary data.</text>
</comment>
<dbReference type="Pfam" id="PF00646">
    <property type="entry name" value="F-box"/>
    <property type="match status" value="1"/>
</dbReference>
<reference evidence="2 3" key="1">
    <citation type="submission" date="2021-05" db="EMBL/GenBank/DDBJ databases">
        <title>Genome Assembly of Synthetic Allotetraploid Brassica napus Reveals Homoeologous Exchanges between Subgenomes.</title>
        <authorList>
            <person name="Davis J.T."/>
        </authorList>
    </citation>
    <scope>NUCLEOTIDE SEQUENCE [LARGE SCALE GENOMIC DNA]</scope>
    <source>
        <strain evidence="3">cv. Da-Ae</strain>
        <tissue evidence="2">Seedling</tissue>
    </source>
</reference>
<evidence type="ECO:0000313" key="3">
    <source>
        <dbReference type="Proteomes" id="UP000824890"/>
    </source>
</evidence>